<dbReference type="GeneID" id="107225379"/>
<organism evidence="2 3">
    <name type="scientific">Neodiprion lecontei</name>
    <name type="common">Redheaded pine sawfly</name>
    <dbReference type="NCBI Taxonomy" id="441921"/>
    <lineage>
        <taxon>Eukaryota</taxon>
        <taxon>Metazoa</taxon>
        <taxon>Ecdysozoa</taxon>
        <taxon>Arthropoda</taxon>
        <taxon>Hexapoda</taxon>
        <taxon>Insecta</taxon>
        <taxon>Pterygota</taxon>
        <taxon>Neoptera</taxon>
        <taxon>Endopterygota</taxon>
        <taxon>Hymenoptera</taxon>
        <taxon>Tenthredinoidea</taxon>
        <taxon>Diprionidae</taxon>
        <taxon>Diprioninae</taxon>
        <taxon>Neodiprion</taxon>
    </lineage>
</organism>
<keyword evidence="2" id="KW-1185">Reference proteome</keyword>
<dbReference type="RefSeq" id="XP_046599603.1">
    <property type="nucleotide sequence ID" value="XM_046743647.1"/>
</dbReference>
<accession>A0ABM3GH77</accession>
<dbReference type="Pfam" id="PF15189">
    <property type="entry name" value="MEIOC"/>
    <property type="match status" value="1"/>
</dbReference>
<keyword evidence="1" id="KW-0175">Coiled coil</keyword>
<dbReference type="Proteomes" id="UP000829291">
    <property type="component" value="Chromosome 6"/>
</dbReference>
<evidence type="ECO:0000313" key="3">
    <source>
        <dbReference type="RefSeq" id="XP_046599603.1"/>
    </source>
</evidence>
<dbReference type="RefSeq" id="XP_046599604.1">
    <property type="nucleotide sequence ID" value="XM_046743648.1"/>
</dbReference>
<feature type="coiled-coil region" evidence="1">
    <location>
        <begin position="596"/>
        <end position="623"/>
    </location>
</feature>
<evidence type="ECO:0000313" key="4">
    <source>
        <dbReference type="RefSeq" id="XP_046599604.1"/>
    </source>
</evidence>
<evidence type="ECO:0000256" key="1">
    <source>
        <dbReference type="SAM" id="Coils"/>
    </source>
</evidence>
<sequence length="795" mass="89731">MFEANANRTVTKLCAEYDPWAYDLLNVNANNQTNNEDEDCQDLNNTMVNDLVAKILDDDSNIAEDNFTDGQTRLPQYQSEYSKHIDLHTTNELLPSILKPNGVARHRNTAEIGVSNESHSEKNYQKYCSRLHALSLNVCTGNTCGEGNTYSNSVINELQRPTAQQSNLLSSSNCYLNENRNYASLSNGLLTTTNGLNYNSRTPNWSETLVSPNCTKDLFGNYQSIQKHCNLDLNVNLSSNLPMDSPSCTRINDWESQSNCDYHSIGKPKNNQMLSIHDSYNITTAGQMYRPNSVMTDLSGDSGFLSNSPLQHYSPAETGLQNCIPNNFQCTRFDDYRDVQDPNGLGVVDKTNESHFLRQQSQALKTDSPMDQSYKRMVNCYPYLNDYASIPKIHPSNSETISSVGIMDHRMNNNLHTSPLSPNVKQRDNHQVYSPIGFPRNLISRSYTIMSNKHSYQTPNGYQHYTTNNVDTLKGTQTTTGNNYQNNVKKQNMTYMDSFDFSNEISYPSSMSFAPTLAGNAQGGEMFNQMMKQRQHQGIHPVPPPDVLFNTGLVHAGNVFSTVLSVPVSVSVPPLHPMSVLFGGLRNSTSRRSGPSSILQLRLEQTYEQFKQLEKERKKCEAGLAAHFPGKRVTSANNIPTPRLQGNPSRVDRLIIDHLREHARVITLVAKMERLRGATMNQRVHKAMEYWLEVIKYVQERRKQEIANATKRQKENPHCIPMHDDKDILALAGSIHELTKASRLARTGMYNALQATLLYDAEFERKVIETCKDTFFNVKLRDTNSTHLSSHVDCA</sequence>
<evidence type="ECO:0000313" key="2">
    <source>
        <dbReference type="Proteomes" id="UP000829291"/>
    </source>
</evidence>
<name>A0ABM3GH77_NEOLC</name>
<protein>
    <submittedName>
        <fullName evidence="3 4">Meiosis-specific coiled-coil domain-containing protein MEIOC-like</fullName>
    </submittedName>
</protein>
<dbReference type="PANTHER" id="PTHR33861">
    <property type="entry name" value="PROTEIN CBG18333"/>
    <property type="match status" value="1"/>
</dbReference>
<reference evidence="3 4" key="1">
    <citation type="submission" date="2025-05" db="UniProtKB">
        <authorList>
            <consortium name="RefSeq"/>
        </authorList>
    </citation>
    <scope>IDENTIFICATION</scope>
    <source>
        <tissue evidence="3 4">Thorax and Abdomen</tissue>
    </source>
</reference>
<dbReference type="PANTHER" id="PTHR33861:SF5">
    <property type="entry name" value="GAMMA-TUBULIN COMPLEX COMPONENT"/>
    <property type="match status" value="1"/>
</dbReference>
<dbReference type="InterPro" id="IPR027963">
    <property type="entry name" value="MEIOC"/>
</dbReference>
<gene>
    <name evidence="3 4" type="primary">LOC107225379</name>
</gene>
<proteinExistence type="predicted"/>